<organism evidence="5 6">
    <name type="scientific">Serendipita vermifera MAFF 305830</name>
    <dbReference type="NCBI Taxonomy" id="933852"/>
    <lineage>
        <taxon>Eukaryota</taxon>
        <taxon>Fungi</taxon>
        <taxon>Dikarya</taxon>
        <taxon>Basidiomycota</taxon>
        <taxon>Agaricomycotina</taxon>
        <taxon>Agaricomycetes</taxon>
        <taxon>Sebacinales</taxon>
        <taxon>Serendipitaceae</taxon>
        <taxon>Serendipita</taxon>
    </lineage>
</organism>
<dbReference type="PROSITE" id="PS50018">
    <property type="entry name" value="RAS_GTPASE_ACTIV_2"/>
    <property type="match status" value="1"/>
</dbReference>
<protein>
    <recommendedName>
        <fullName evidence="4">Ras-GAP domain-containing protein</fullName>
    </recommendedName>
</protein>
<dbReference type="InterPro" id="IPR001936">
    <property type="entry name" value="RasGAP_dom"/>
</dbReference>
<dbReference type="SUPFAM" id="SSF48371">
    <property type="entry name" value="ARM repeat"/>
    <property type="match status" value="1"/>
</dbReference>
<dbReference type="InterPro" id="IPR008936">
    <property type="entry name" value="Rho_GTPase_activation_prot"/>
</dbReference>
<evidence type="ECO:0000313" key="5">
    <source>
        <dbReference type="EMBL" id="KIM29504.1"/>
    </source>
</evidence>
<dbReference type="Pfam" id="PF13716">
    <property type="entry name" value="CRAL_TRIO_2"/>
    <property type="match status" value="1"/>
</dbReference>
<dbReference type="InterPro" id="IPR001251">
    <property type="entry name" value="CRAL-TRIO_dom"/>
</dbReference>
<dbReference type="OrthoDB" id="28245at2759"/>
<dbReference type="Proteomes" id="UP000054097">
    <property type="component" value="Unassembled WGS sequence"/>
</dbReference>
<sequence>MAARQLPTVSVSMPSFNANSPYEKIISAIVNRIKTKLPCNTGISVSVLEQDEAFNQAVTTLVHLSRHRLDHITMTLCDMLNKMHEDAQGRDNDLTYYQSQLLLTKILASAMAFRWDAHREDMLNPESQKPMSPIGTRKSQEKQTAGSAWIDPPPLDEKVARYAMSVMVVFIKQTGSWGDRPKASGHIHSDTLYDYETVENPMASPSSAMKSSFPVSDTLERKLGISASRRTASISALTPSYGPAYPFANTGKVVTFNSPMLASTVASVNALISKYINKIIYYISASNWPVVFARIRQKIHHFASGSEELQDNTDMKLLSYCAMDQMRLVQLFQELSSLLVSMKREAQSSISLSLRNAVWNWIGGFPEQFGETIVSHRKLEGAPERVFDTLYQMMQEPGSLSANRRIIWPTLTALLATSPERLQQSEEAMTGYTSGQRSNSFLSTVSSTLLNRDAKQSDIAMVCYLDLCKAAIHLPVTVGHATLRALAPDLADELRSRIMSPPQPFKPFYESHEPIDVNLYADVLVVIYRFNPYEVSKNVLLTCLNSESDAVKTCVVRCLVTLVSESKKFHAQPPIDPLYSVFATRLRVLFLGILHKHHNDPSSRHLHGKSARPTAKKYGTDFYSDSNLLLLTLLTLYRLDPMFYFQEMEERSETEVMKEVIVMLSPHQDATIQAIVAKTIHTLASTVMAMYSEDPLFPVARQHIHRLGLGLLVATSIGAMMSRDNTEQLRAYLSLTNMVLYNLELGLLDVNSAVWSNDGIVQMRLAVATACFTTLPTAQMDISVLASRAVRTMNLRQVPKPKMPTQVFAKSDEEDKARALMEAIGDPKTPVLGRISFQRRIRSLLRQGSKPNIAQAAGWAECYGFWISINTAYTKAMATPGHIITEEKKIEWQNYTLFLASYCGGNFMDRSVYPKTPIVFATLASWFASEDLPERFKTQTDYDALMREFIASLIDLLVHENLGVRETAKEALGSESQLQLFSMIVLQLDSVLTRLLERRIPDWNPVNTQILADQTISVLKLLVDRVENVVDSAHINVDMSHIILQLAGFLNSWPNTLDTIRVKTKFCSLCHSLFSKPDILVVKKGAIVRNSLLDSIHQWVTVTSSEWSSNEKELLAKKQVELDCACVQTAATLLDRLKLQALDGSTGAESGLAISRLFTKYLNFFVGALEKAVATEDSLSEMGSLRSRLGGTLTKDQGNIREQAIAGISNMLMANMDIGLKHCLIYGYHDDSKLRGTFLLIFTRVLRLGGRFDGVEAITTQPKQRRLCEMVRGDILLALAICETCPVSEIDVMLPVMINIFDTRTGLLALLKAVIDKEISRTDSPTDLFRANTMCARLLASVARVQGYNYLRAILAPLLEEMGHYPVERRYDLDPSKMNEADLEDNLNNIKRMAQMFLDVITSSATMLPPLCREVCAYIADRVSSQWVESKYSAVGGFLFLRFICPAIVTPETVDLSYDPSIRKGLLLITKIIQNLANNVLFGKVQFMMVLNTFLEDNILSVTHFLSEVVTLPEYDVDEPEEWHGASYDEADSIVLHRFFHLSADKVGKELLSFSRVNAEEEGIQTGKQTWDNLCSTLVEMGQPVIISPPSKEIAAQHMLYQEFMHTHEHRPVDHVKELFAPLPTPPDVSPVYAFLLNRVKVESVELDVLIMHIFKTLASRTGAFDVVIDCTGFTSSSEIPILWLKVFFERCPQDFVQGFQRAFILNANNAALKFLRKLYHITATTPIAKSVHSIASLEVLKRHIPAVTAQGMSHAMSLESERAVSYSPVAQQSRHGMRLPISLSVCETHIRILTHRSQPIWPGLECHVNEIILLGDIGDVYNVSTGHEANEFILRRSRYGGALYFSSPERDSIVHAIRTAKGRLRAENVQSYERTYSQDEISATLLNVSLLNLGVEDEALRSTAYDLACAVAHSLHYDDSKTIPIDGGFVPANPLALATHISDKLAVHSPTLTFDVITEFARGFHKSSASHKAACIYYLTPWIKNLSTFPDLTNSHGHNSGGRLRETFRILIELLVNDLELVPVFHKTIWAEIAHLEPGAISIALDELVRAATDGGLGSRRCESVADTIVVISSISVRGKILSKLRKAIGKTNLRPSQALTANNAWNEVAAIARLALYSGYNSRNHAHNQLFVSETVHLITLLAGSGPVLMRTTIHGMAINLLQSLYVSKVDDPTVGPKLKLLLEEAHDPTVLALFGLVSTGPSRDYSLIDTTVDTLSVNALEELSLYLNKVLVLGAQSSTGSNLINVWRARWMSLIISTAFHVSYIQPRAFVVMGVLATSDVDDDLLYQILVAFKNALASSVDTDTSTAVGILRCITKVVPATPRNGRYLSQIVWLAIALMEYGHVAFFAEAAALLEASVATLDEQGAFGDQTLSTYLLESRGPLDDAAIQIDEFVGLSFENSFSFTLASIVFRGLRHSQLQVQQTTTSLLGTLLRLATRTAPPPLSIPRAERTISPEVLGYFLALIPTTPTVSSFQLILREAGAGSAWLDNSSRSTDSEDSGAARIPLQALGIQDSNAALLVATFLGTMLNSATANPEREMLFSLLADMATVYPETISQIYESIQERVIDAFSNVANPAILAAVGVIFRASMLDAVYQQMPSSRLNGSNSTIGTLETIGQQHAGRVHLALLDDMQMRGMLTLHQFPSRSGANQLLQYMVEMITRIIE</sequence>
<evidence type="ECO:0000256" key="1">
    <source>
        <dbReference type="ARBA" id="ARBA00022468"/>
    </source>
</evidence>
<reference evidence="6" key="2">
    <citation type="submission" date="2015-01" db="EMBL/GenBank/DDBJ databases">
        <title>Evolutionary Origins and Diversification of the Mycorrhizal Mutualists.</title>
        <authorList>
            <consortium name="DOE Joint Genome Institute"/>
            <consortium name="Mycorrhizal Genomics Consortium"/>
            <person name="Kohler A."/>
            <person name="Kuo A."/>
            <person name="Nagy L.G."/>
            <person name="Floudas D."/>
            <person name="Copeland A."/>
            <person name="Barry K.W."/>
            <person name="Cichocki N."/>
            <person name="Veneault-Fourrey C."/>
            <person name="LaButti K."/>
            <person name="Lindquist E.A."/>
            <person name="Lipzen A."/>
            <person name="Lundell T."/>
            <person name="Morin E."/>
            <person name="Murat C."/>
            <person name="Riley R."/>
            <person name="Ohm R."/>
            <person name="Sun H."/>
            <person name="Tunlid A."/>
            <person name="Henrissat B."/>
            <person name="Grigoriev I.V."/>
            <person name="Hibbett D.S."/>
            <person name="Martin F."/>
        </authorList>
    </citation>
    <scope>NUCLEOTIDE SEQUENCE [LARGE SCALE GENOMIC DNA]</scope>
    <source>
        <strain evidence="6">MAFF 305830</strain>
    </source>
</reference>
<reference evidence="5 6" key="1">
    <citation type="submission" date="2014-04" db="EMBL/GenBank/DDBJ databases">
        <authorList>
            <consortium name="DOE Joint Genome Institute"/>
            <person name="Kuo A."/>
            <person name="Zuccaro A."/>
            <person name="Kohler A."/>
            <person name="Nagy L.G."/>
            <person name="Floudas D."/>
            <person name="Copeland A."/>
            <person name="Barry K.W."/>
            <person name="Cichocki N."/>
            <person name="Veneault-Fourrey C."/>
            <person name="LaButti K."/>
            <person name="Lindquist E.A."/>
            <person name="Lipzen A."/>
            <person name="Lundell T."/>
            <person name="Morin E."/>
            <person name="Murat C."/>
            <person name="Sun H."/>
            <person name="Tunlid A."/>
            <person name="Henrissat B."/>
            <person name="Grigoriev I.V."/>
            <person name="Hibbett D.S."/>
            <person name="Martin F."/>
            <person name="Nordberg H.P."/>
            <person name="Cantor M.N."/>
            <person name="Hua S.X."/>
        </authorList>
    </citation>
    <scope>NUCLEOTIDE SEQUENCE [LARGE SCALE GENOMIC DNA]</scope>
    <source>
        <strain evidence="5 6">MAFF 305830</strain>
    </source>
</reference>
<dbReference type="InterPro" id="IPR011993">
    <property type="entry name" value="PH-like_dom_sf"/>
</dbReference>
<evidence type="ECO:0000256" key="2">
    <source>
        <dbReference type="ARBA" id="ARBA00022553"/>
    </source>
</evidence>
<dbReference type="PROSITE" id="PS00509">
    <property type="entry name" value="RAS_GTPASE_ACTIV_1"/>
    <property type="match status" value="1"/>
</dbReference>
<dbReference type="Gene3D" id="3.40.525.10">
    <property type="entry name" value="CRAL-TRIO lipid binding domain"/>
    <property type="match status" value="1"/>
</dbReference>
<dbReference type="HOGENOM" id="CLU_000249_0_2_1"/>
<dbReference type="CDD" id="cd05392">
    <property type="entry name" value="RasGAP_Neurofibromin_like"/>
    <property type="match status" value="1"/>
</dbReference>
<dbReference type="Gene3D" id="2.30.29.30">
    <property type="entry name" value="Pleckstrin-homology domain (PH domain)/Phosphotyrosine-binding domain (PTB)"/>
    <property type="match status" value="1"/>
</dbReference>
<dbReference type="SUPFAM" id="SSF48350">
    <property type="entry name" value="GTPase activation domain, GAP"/>
    <property type="match status" value="1"/>
</dbReference>
<dbReference type="PANTHER" id="PTHR10194">
    <property type="entry name" value="RAS GTPASE-ACTIVATING PROTEINS"/>
    <property type="match status" value="1"/>
</dbReference>
<evidence type="ECO:0000256" key="3">
    <source>
        <dbReference type="SAM" id="MobiDB-lite"/>
    </source>
</evidence>
<dbReference type="InterPro" id="IPR036865">
    <property type="entry name" value="CRAL-TRIO_dom_sf"/>
</dbReference>
<proteinExistence type="predicted"/>
<dbReference type="InterPro" id="IPR039360">
    <property type="entry name" value="Ras_GTPase"/>
</dbReference>
<dbReference type="GO" id="GO:0005096">
    <property type="term" value="F:GTPase activator activity"/>
    <property type="evidence" value="ECO:0007669"/>
    <property type="project" value="UniProtKB-KW"/>
</dbReference>
<accession>A0A0C3BBL6</accession>
<dbReference type="PANTHER" id="PTHR10194:SF142">
    <property type="entry name" value="NEUROFIBROMIN"/>
    <property type="match status" value="1"/>
</dbReference>
<keyword evidence="1" id="KW-0343">GTPase activation</keyword>
<keyword evidence="2" id="KW-0597">Phosphoprotein</keyword>
<dbReference type="STRING" id="933852.A0A0C3BBL6"/>
<dbReference type="InterPro" id="IPR023152">
    <property type="entry name" value="RasGAP_CS"/>
</dbReference>
<evidence type="ECO:0000259" key="4">
    <source>
        <dbReference type="PROSITE" id="PS50018"/>
    </source>
</evidence>
<gene>
    <name evidence="5" type="ORF">M408DRAFT_328757</name>
</gene>
<feature type="region of interest" description="Disordered" evidence="3">
    <location>
        <begin position="124"/>
        <end position="150"/>
    </location>
</feature>
<dbReference type="Pfam" id="PF00616">
    <property type="entry name" value="RasGAP"/>
    <property type="match status" value="1"/>
</dbReference>
<dbReference type="EMBL" id="KN824288">
    <property type="protein sequence ID" value="KIM29504.1"/>
    <property type="molecule type" value="Genomic_DNA"/>
</dbReference>
<name>A0A0C3BBL6_SERVB</name>
<feature type="domain" description="Ras-GAP" evidence="4">
    <location>
        <begin position="1289"/>
        <end position="1478"/>
    </location>
</feature>
<dbReference type="InterPro" id="IPR016024">
    <property type="entry name" value="ARM-type_fold"/>
</dbReference>
<keyword evidence="6" id="KW-1185">Reference proteome</keyword>
<dbReference type="Gene3D" id="1.10.506.10">
    <property type="entry name" value="GTPase Activation - p120gap, domain 1"/>
    <property type="match status" value="2"/>
</dbReference>
<evidence type="ECO:0000313" key="6">
    <source>
        <dbReference type="Proteomes" id="UP000054097"/>
    </source>
</evidence>
<dbReference type="SMART" id="SM00323">
    <property type="entry name" value="RasGAP"/>
    <property type="match status" value="1"/>
</dbReference>